<evidence type="ECO:0000256" key="5">
    <source>
        <dbReference type="ARBA" id="ARBA00022741"/>
    </source>
</evidence>
<comment type="caution">
    <text evidence="10">The sequence shown here is derived from an EMBL/GenBank/DDBJ whole genome shotgun (WGS) entry which is preliminary data.</text>
</comment>
<organism evidence="10 11">
    <name type="scientific">Lacticaseibacillus jixianensis</name>
    <dbReference type="NCBI Taxonomy" id="2486012"/>
    <lineage>
        <taxon>Bacteria</taxon>
        <taxon>Bacillati</taxon>
        <taxon>Bacillota</taxon>
        <taxon>Bacilli</taxon>
        <taxon>Lactobacillales</taxon>
        <taxon>Lactobacillaceae</taxon>
        <taxon>Lacticaseibacillus</taxon>
    </lineage>
</organism>
<dbReference type="InterPro" id="IPR014729">
    <property type="entry name" value="Rossmann-like_a/b/a_fold"/>
</dbReference>
<dbReference type="Pfam" id="PF11734">
    <property type="entry name" value="TilS_C"/>
    <property type="match status" value="1"/>
</dbReference>
<protein>
    <recommendedName>
        <fullName evidence="8">tRNA(Ile)-lysidine synthase</fullName>
        <ecNumber evidence="8">6.3.4.19</ecNumber>
    </recommendedName>
    <alternativeName>
        <fullName evidence="8">tRNA(Ile)-2-lysyl-cytidine synthase</fullName>
    </alternativeName>
    <alternativeName>
        <fullName evidence="8">tRNA(Ile)-lysidine synthetase</fullName>
    </alternativeName>
</protein>
<dbReference type="NCBIfam" id="TIGR02432">
    <property type="entry name" value="lysidine_TilS_N"/>
    <property type="match status" value="1"/>
</dbReference>
<comment type="domain">
    <text evidence="8">The N-terminal region contains the highly conserved SGGXDS motif, predicted to be a P-loop motif involved in ATP binding.</text>
</comment>
<feature type="binding site" evidence="8">
    <location>
        <begin position="24"/>
        <end position="29"/>
    </location>
    <ligand>
        <name>ATP</name>
        <dbReference type="ChEBI" id="CHEBI:30616"/>
    </ligand>
</feature>
<evidence type="ECO:0000256" key="7">
    <source>
        <dbReference type="ARBA" id="ARBA00048539"/>
    </source>
</evidence>
<name>A0ABW4B9T4_9LACO</name>
<gene>
    <name evidence="8 10" type="primary">tilS</name>
    <name evidence="10" type="ORF">ACFQ3L_05465</name>
</gene>
<dbReference type="HAMAP" id="MF_01161">
    <property type="entry name" value="tRNA_Ile_lys_synt"/>
    <property type="match status" value="1"/>
</dbReference>
<dbReference type="SUPFAM" id="SSF52402">
    <property type="entry name" value="Adenine nucleotide alpha hydrolases-like"/>
    <property type="match status" value="1"/>
</dbReference>
<dbReference type="InterPro" id="IPR011063">
    <property type="entry name" value="TilS/TtcA_N"/>
</dbReference>
<dbReference type="RefSeq" id="WP_164510666.1">
    <property type="nucleotide sequence ID" value="NZ_JBHTMO010000015.1"/>
</dbReference>
<dbReference type="Proteomes" id="UP001597249">
    <property type="component" value="Unassembled WGS sequence"/>
</dbReference>
<proteinExistence type="inferred from homology"/>
<evidence type="ECO:0000313" key="11">
    <source>
        <dbReference type="Proteomes" id="UP001597249"/>
    </source>
</evidence>
<evidence type="ECO:0000256" key="1">
    <source>
        <dbReference type="ARBA" id="ARBA00004496"/>
    </source>
</evidence>
<dbReference type="SMART" id="SM00977">
    <property type="entry name" value="TilS_C"/>
    <property type="match status" value="1"/>
</dbReference>
<dbReference type="Pfam" id="PF01171">
    <property type="entry name" value="ATP_bind_3"/>
    <property type="match status" value="1"/>
</dbReference>
<dbReference type="InterPro" id="IPR012796">
    <property type="entry name" value="Lysidine-tRNA-synth_C"/>
</dbReference>
<dbReference type="PANTHER" id="PTHR43033">
    <property type="entry name" value="TRNA(ILE)-LYSIDINE SYNTHASE-RELATED"/>
    <property type="match status" value="1"/>
</dbReference>
<keyword evidence="5 8" id="KW-0547">Nucleotide-binding</keyword>
<sequence>MRSAEELIAPFHLAQGAPVVLAVSGGVDSMVLMHLLSTLPPARLSLTVATFDHQLRPSSAAEQQMVIAAATALGLPVRAGRWPRADQPQSGLEAAARSARYTFLKEVASASAARVIMTAHHADDQLETVLFRLARSGRLPAMVGMRPQRQWGELTVIRPLLALSKQSLIAYAKAHALTYCEDESNRDLRFARNRLRHDAVPALKAVNPGVLAHTARFSSDLAAVLTLADRQLRAMLPQDASEALDWTALTQEAPAVQALLLDTALDRWQVRVSPRVRSQVLSALNARQGTKRFAAASGRILIAAYGQLTVADSSPAALPAVLLSAAGRWYRVGQLTIGRFDRLPSGATFLAAVPDQPLTVRTRRPHDELQLADGHHQLLRRFFINQKIPQPERETRLVAALGDQVYWVQGIAPRQLFAGSQTDILQAVLALKSEAKDETTHE</sequence>
<dbReference type="InterPro" id="IPR012094">
    <property type="entry name" value="tRNA_Ile_lys_synt"/>
</dbReference>
<keyword evidence="2 8" id="KW-0963">Cytoplasm</keyword>
<evidence type="ECO:0000256" key="3">
    <source>
        <dbReference type="ARBA" id="ARBA00022598"/>
    </source>
</evidence>
<accession>A0ABW4B9T4</accession>
<keyword evidence="6 8" id="KW-0067">ATP-binding</keyword>
<dbReference type="PANTHER" id="PTHR43033:SF1">
    <property type="entry name" value="TRNA(ILE)-LYSIDINE SYNTHASE-RELATED"/>
    <property type="match status" value="1"/>
</dbReference>
<dbReference type="InterPro" id="IPR012795">
    <property type="entry name" value="tRNA_Ile_lys_synt_N"/>
</dbReference>
<comment type="similarity">
    <text evidence="8">Belongs to the tRNA(Ile)-lysidine synthase family.</text>
</comment>
<evidence type="ECO:0000259" key="9">
    <source>
        <dbReference type="SMART" id="SM00977"/>
    </source>
</evidence>
<evidence type="ECO:0000256" key="6">
    <source>
        <dbReference type="ARBA" id="ARBA00022840"/>
    </source>
</evidence>
<feature type="domain" description="Lysidine-tRNA(Ile) synthetase C-terminal" evidence="9">
    <location>
        <begin position="358"/>
        <end position="427"/>
    </location>
</feature>
<evidence type="ECO:0000256" key="4">
    <source>
        <dbReference type="ARBA" id="ARBA00022694"/>
    </source>
</evidence>
<evidence type="ECO:0000256" key="2">
    <source>
        <dbReference type="ARBA" id="ARBA00022490"/>
    </source>
</evidence>
<keyword evidence="3 8" id="KW-0436">Ligase</keyword>
<dbReference type="SUPFAM" id="SSF56037">
    <property type="entry name" value="PheT/TilS domain"/>
    <property type="match status" value="1"/>
</dbReference>
<reference evidence="11" key="1">
    <citation type="journal article" date="2019" name="Int. J. Syst. Evol. Microbiol.">
        <title>The Global Catalogue of Microorganisms (GCM) 10K type strain sequencing project: providing services to taxonomists for standard genome sequencing and annotation.</title>
        <authorList>
            <consortium name="The Broad Institute Genomics Platform"/>
            <consortium name="The Broad Institute Genome Sequencing Center for Infectious Disease"/>
            <person name="Wu L."/>
            <person name="Ma J."/>
        </authorList>
    </citation>
    <scope>NUCLEOTIDE SEQUENCE [LARGE SCALE GENOMIC DNA]</scope>
    <source>
        <strain evidence="11">CCM 8911</strain>
    </source>
</reference>
<keyword evidence="4 8" id="KW-0819">tRNA processing</keyword>
<comment type="catalytic activity">
    <reaction evidence="7 8">
        <text>cytidine(34) in tRNA(Ile2) + L-lysine + ATP = lysidine(34) in tRNA(Ile2) + AMP + diphosphate + H(+)</text>
        <dbReference type="Rhea" id="RHEA:43744"/>
        <dbReference type="Rhea" id="RHEA-COMP:10625"/>
        <dbReference type="Rhea" id="RHEA-COMP:10670"/>
        <dbReference type="ChEBI" id="CHEBI:15378"/>
        <dbReference type="ChEBI" id="CHEBI:30616"/>
        <dbReference type="ChEBI" id="CHEBI:32551"/>
        <dbReference type="ChEBI" id="CHEBI:33019"/>
        <dbReference type="ChEBI" id="CHEBI:82748"/>
        <dbReference type="ChEBI" id="CHEBI:83665"/>
        <dbReference type="ChEBI" id="CHEBI:456215"/>
        <dbReference type="EC" id="6.3.4.19"/>
    </reaction>
</comment>
<comment type="function">
    <text evidence="8">Ligates lysine onto the cytidine present at position 34 of the AUA codon-specific tRNA(Ile) that contains the anticodon CAU, in an ATP-dependent manner. Cytidine is converted to lysidine, thus changing the amino acid specificity of the tRNA from methionine to isoleucine.</text>
</comment>
<evidence type="ECO:0000313" key="10">
    <source>
        <dbReference type="EMBL" id="MFD1393040.1"/>
    </source>
</evidence>
<dbReference type="Gene3D" id="3.40.50.620">
    <property type="entry name" value="HUPs"/>
    <property type="match status" value="1"/>
</dbReference>
<dbReference type="EMBL" id="JBHTMO010000015">
    <property type="protein sequence ID" value="MFD1393040.1"/>
    <property type="molecule type" value="Genomic_DNA"/>
</dbReference>
<evidence type="ECO:0000256" key="8">
    <source>
        <dbReference type="HAMAP-Rule" id="MF_01161"/>
    </source>
</evidence>
<keyword evidence="11" id="KW-1185">Reference proteome</keyword>
<dbReference type="EC" id="6.3.4.19" evidence="8"/>
<comment type="subcellular location">
    <subcellularLocation>
        <location evidence="1 8">Cytoplasm</location>
    </subcellularLocation>
</comment>
<dbReference type="GO" id="GO:0032267">
    <property type="term" value="F:tRNA(Ile)-lysidine synthase activity"/>
    <property type="evidence" value="ECO:0007669"/>
    <property type="project" value="UniProtKB-EC"/>
</dbReference>
<dbReference type="CDD" id="cd01992">
    <property type="entry name" value="TilS_N"/>
    <property type="match status" value="1"/>
</dbReference>
<dbReference type="NCBIfam" id="TIGR02433">
    <property type="entry name" value="lysidine_TilS_C"/>
    <property type="match status" value="1"/>
</dbReference>